<feature type="transmembrane region" description="Helical" evidence="9">
    <location>
        <begin position="704"/>
        <end position="730"/>
    </location>
</feature>
<dbReference type="InterPro" id="IPR055344">
    <property type="entry name" value="SecD_SecF_C_bact"/>
</dbReference>
<dbReference type="InterPro" id="IPR048634">
    <property type="entry name" value="SecD_SecF_C"/>
</dbReference>
<keyword evidence="8 9" id="KW-0472">Membrane</keyword>
<keyword evidence="5 9" id="KW-0653">Protein transport</keyword>
<evidence type="ECO:0000256" key="5">
    <source>
        <dbReference type="ARBA" id="ARBA00022927"/>
    </source>
</evidence>
<gene>
    <name evidence="13" type="primary">secDF</name>
    <name evidence="9" type="synonym">secD</name>
    <name evidence="10" type="synonym">secF</name>
    <name evidence="13" type="ORF">WAZ07_02210</name>
</gene>
<comment type="caution">
    <text evidence="9">Lacks conserved residue(s) required for the propagation of feature annotation.</text>
</comment>
<protein>
    <recommendedName>
        <fullName evidence="9 10">Multifunctional fusion protein</fullName>
    </recommendedName>
    <domain>
        <recommendedName>
            <fullName evidence="9">Protein translocase subunit SecD</fullName>
        </recommendedName>
    </domain>
    <domain>
        <recommendedName>
            <fullName evidence="10">Protein-export membrane protein SecF</fullName>
        </recommendedName>
    </domain>
</protein>
<evidence type="ECO:0000256" key="7">
    <source>
        <dbReference type="ARBA" id="ARBA00023010"/>
    </source>
</evidence>
<sequence>MAKRSSRIVAFFLVVLLIGGIIGATTKNITKGINLGLDLRGGFEILYEVKPAKKGDKVTRDTLVSTVGALEKRVNVLGVSEPNIQIEGNDRIRVQLAGIKDQQQARDVLSTQAKLTFRDVNDNILMDGADLATDGAKQTFDEQGRPSVSLKLKSADKFRQVTEKILSMKPNNLMVIWLDFEEGKDSYKAEAAKPKPKYLSAATVNQVFNQAEVSIVGGNFTVESAKQLSELLNAGALPVDLKEIYSTSVGAKFGEQALQKTIFASAIGIALIFLFMIVFYRLPGFVAIIMLGLYIYITLLVFNWMHAVLTLPGIAALVLGVGIAVDANVITYERLKEELRIGKSMLSAYRAGNQRSLSTILDANVTTLAAAAVLFAYGNSSVKGFATSLIVSILVGFITNVYGTRFLLSLLVKSRYFDKKYSYFGVKPKEVIPLSKGVEHAPTKFDRINFVSIGHKFFWFSVVVMIAGSIILPIFKLNLGIDFASGTRMDIKTNQAITVSQVQKELHDLKIDVKPEDIVPTGNDNKGFAVRTIGVLSKDDITKVKTVFHDKYGTEPNVSTVSPTIGKEIARNAFIAVLIASVVIILYVSIRFRFTYALSAVLALLHDAFFIIVVFSLLHLEVDLTFIAAVLTIIGYSINDSIVTFDRNRELYKQKQKIRTLSDLEEIVNASIRQTIGRSINTVMTVLLPVITLLIFGSESLRNFSIALFVGLIVGTYSSVFVASQIWLMLENRRLKKGKGQKKVEVKTSEPQV</sequence>
<feature type="transmembrane region" description="Helical" evidence="9">
    <location>
        <begin position="596"/>
        <end position="618"/>
    </location>
</feature>
<dbReference type="RefSeq" id="WP_336471146.1">
    <property type="nucleotide sequence ID" value="NZ_JBAWSX010000001.1"/>
</dbReference>
<feature type="transmembrane region" description="Helical" evidence="9">
    <location>
        <begin position="389"/>
        <end position="412"/>
    </location>
</feature>
<keyword evidence="14" id="KW-1185">Reference proteome</keyword>
<feature type="transmembrane region" description="Helical" evidence="9">
    <location>
        <begin position="285"/>
        <end position="305"/>
    </location>
</feature>
<comment type="subcellular location">
    <subcellularLocation>
        <location evidence="1 9">Cell membrane</location>
        <topology evidence="1 9">Multi-pass membrane protein</topology>
    </subcellularLocation>
</comment>
<dbReference type="NCBIfam" id="TIGR00916">
    <property type="entry name" value="2A0604s01"/>
    <property type="match status" value="2"/>
</dbReference>
<dbReference type="InterPro" id="IPR022646">
    <property type="entry name" value="SecD/SecF_CS"/>
</dbReference>
<comment type="similarity">
    <text evidence="9">Belongs to the SecD/SecF family. SecD subfamily.</text>
</comment>
<organism evidence="13 14">
    <name type="scientific">Bacillus bruguierae</name>
    <dbReference type="NCBI Taxonomy" id="3127667"/>
    <lineage>
        <taxon>Bacteria</taxon>
        <taxon>Bacillati</taxon>
        <taxon>Bacillota</taxon>
        <taxon>Bacilli</taxon>
        <taxon>Bacillales</taxon>
        <taxon>Bacillaceae</taxon>
        <taxon>Bacillus</taxon>
    </lineage>
</organism>
<dbReference type="InterPro" id="IPR048631">
    <property type="entry name" value="SecD_1st"/>
</dbReference>
<evidence type="ECO:0000256" key="4">
    <source>
        <dbReference type="ARBA" id="ARBA00022692"/>
    </source>
</evidence>
<evidence type="ECO:0000256" key="2">
    <source>
        <dbReference type="ARBA" id="ARBA00022448"/>
    </source>
</evidence>
<dbReference type="InterPro" id="IPR005791">
    <property type="entry name" value="SecD"/>
</dbReference>
<feature type="transmembrane region" description="Helical" evidence="9">
    <location>
        <begin position="569"/>
        <end position="589"/>
    </location>
</feature>
<dbReference type="InterPro" id="IPR005665">
    <property type="entry name" value="SecF_bac"/>
</dbReference>
<evidence type="ECO:0000256" key="1">
    <source>
        <dbReference type="ARBA" id="ARBA00004651"/>
    </source>
</evidence>
<keyword evidence="6 9" id="KW-1133">Transmembrane helix</keyword>
<dbReference type="Pfam" id="PF02355">
    <property type="entry name" value="SecD_SecF_C"/>
    <property type="match status" value="2"/>
</dbReference>
<dbReference type="SUPFAM" id="SSF82866">
    <property type="entry name" value="Multidrug efflux transporter AcrB transmembrane domain"/>
    <property type="match status" value="2"/>
</dbReference>
<feature type="transmembrane region" description="Helical" evidence="9">
    <location>
        <begin position="311"/>
        <end position="335"/>
    </location>
</feature>
<evidence type="ECO:0000259" key="12">
    <source>
        <dbReference type="Pfam" id="PF21760"/>
    </source>
</evidence>
<dbReference type="Proteomes" id="UP001372526">
    <property type="component" value="Unassembled WGS sequence"/>
</dbReference>
<dbReference type="Pfam" id="PF07549">
    <property type="entry name" value="Sec_GG"/>
    <property type="match status" value="2"/>
</dbReference>
<dbReference type="PANTHER" id="PTHR30081:SF1">
    <property type="entry name" value="PROTEIN TRANSLOCASE SUBUNIT SECD"/>
    <property type="match status" value="1"/>
</dbReference>
<feature type="transmembrane region" description="Helical" evidence="9">
    <location>
        <begin position="356"/>
        <end position="377"/>
    </location>
</feature>
<dbReference type="Gene3D" id="1.20.1640.10">
    <property type="entry name" value="Multidrug efflux transporter AcrB transmembrane domain"/>
    <property type="match status" value="2"/>
</dbReference>
<dbReference type="Gene3D" id="3.30.70.3220">
    <property type="match status" value="1"/>
</dbReference>
<evidence type="ECO:0000313" key="14">
    <source>
        <dbReference type="Proteomes" id="UP001372526"/>
    </source>
</evidence>
<accession>A0ABU8FE37</accession>
<dbReference type="EMBL" id="JBAWSX010000001">
    <property type="protein sequence ID" value="MEI4800151.1"/>
    <property type="molecule type" value="Genomic_DNA"/>
</dbReference>
<dbReference type="NCBIfam" id="NF009581">
    <property type="entry name" value="PRK13024.1-1"/>
    <property type="match status" value="1"/>
</dbReference>
<comment type="subunit">
    <text evidence="10">Forms a complex with SecD. Part of the essential Sec protein translocation apparatus which comprises SecA, SecYEG and auxiliary proteins SecDF. Other proteins may also be involved.</text>
</comment>
<dbReference type="HAMAP" id="MF_01463_B">
    <property type="entry name" value="SecD_B"/>
    <property type="match status" value="1"/>
</dbReference>
<proteinExistence type="inferred from homology"/>
<name>A0ABU8FE37_9BACI</name>
<evidence type="ECO:0000256" key="9">
    <source>
        <dbReference type="HAMAP-Rule" id="MF_01463"/>
    </source>
</evidence>
<keyword evidence="7 9" id="KW-0811">Translocation</keyword>
<comment type="subunit">
    <text evidence="9">Forms a complex with SecF. Part of the essential Sec protein translocation apparatus which comprises SecA, SecYEG and auxiliary proteins SecDF. Other proteins may also be involved.</text>
</comment>
<comment type="similarity">
    <text evidence="10">Belongs to the SecD/SecF family. SecF subfamily.</text>
</comment>
<feature type="transmembrane region" description="Helical" evidence="9">
    <location>
        <begin position="457"/>
        <end position="475"/>
    </location>
</feature>
<feature type="transmembrane region" description="Helical" evidence="9">
    <location>
        <begin position="680"/>
        <end position="698"/>
    </location>
</feature>
<dbReference type="HAMAP" id="MF_01464_B">
    <property type="entry name" value="SecF_B"/>
    <property type="match status" value="1"/>
</dbReference>
<dbReference type="PANTHER" id="PTHR30081">
    <property type="entry name" value="PROTEIN-EXPORT MEMBRANE PROTEIN SEC"/>
    <property type="match status" value="1"/>
</dbReference>
<dbReference type="InterPro" id="IPR022813">
    <property type="entry name" value="SecD/SecF_arch_bac"/>
</dbReference>
<feature type="domain" description="Protein export membrane protein SecD/SecF C-terminal" evidence="11">
    <location>
        <begin position="554"/>
        <end position="732"/>
    </location>
</feature>
<keyword evidence="3 9" id="KW-1003">Cell membrane</keyword>
<keyword evidence="4 9" id="KW-0812">Transmembrane</keyword>
<dbReference type="PRINTS" id="PR01755">
    <property type="entry name" value="SECFTRNLCASE"/>
</dbReference>
<keyword evidence="2 9" id="KW-0813">Transport</keyword>
<feature type="domain" description="Protein export membrane protein SecD/SecF C-terminal" evidence="11">
    <location>
        <begin position="240"/>
        <end position="408"/>
    </location>
</feature>
<dbReference type="NCBIfam" id="TIGR00966">
    <property type="entry name" value="transloc_SecF"/>
    <property type="match status" value="1"/>
</dbReference>
<evidence type="ECO:0000256" key="8">
    <source>
        <dbReference type="ARBA" id="ARBA00023136"/>
    </source>
</evidence>
<evidence type="ECO:0000313" key="13">
    <source>
        <dbReference type="EMBL" id="MEI4800151.1"/>
    </source>
</evidence>
<reference evidence="13 14" key="1">
    <citation type="submission" date="2024-01" db="EMBL/GenBank/DDBJ databases">
        <title>Seven novel Bacillus-like species.</title>
        <authorList>
            <person name="Liu G."/>
        </authorList>
    </citation>
    <scope>NUCLEOTIDE SEQUENCE [LARGE SCALE GENOMIC DNA]</scope>
    <source>
        <strain evidence="13 14">FJAT-51639</strain>
    </source>
</reference>
<feature type="transmembrane region" description="Helical" evidence="9">
    <location>
        <begin position="624"/>
        <end position="645"/>
    </location>
</feature>
<feature type="domain" description="Protein translocase subunit SecDF P1" evidence="12">
    <location>
        <begin position="67"/>
        <end position="122"/>
    </location>
</feature>
<evidence type="ECO:0000256" key="3">
    <source>
        <dbReference type="ARBA" id="ARBA00022475"/>
    </source>
</evidence>
<evidence type="ECO:0000256" key="10">
    <source>
        <dbReference type="HAMAP-Rule" id="MF_01464"/>
    </source>
</evidence>
<feature type="transmembrane region" description="Helical" evidence="9">
    <location>
        <begin position="262"/>
        <end position="280"/>
    </location>
</feature>
<dbReference type="InterPro" id="IPR022645">
    <property type="entry name" value="SecD/SecF_bac"/>
</dbReference>
<dbReference type="Pfam" id="PF21760">
    <property type="entry name" value="SecD_1st"/>
    <property type="match status" value="1"/>
</dbReference>
<evidence type="ECO:0000259" key="11">
    <source>
        <dbReference type="Pfam" id="PF02355"/>
    </source>
</evidence>
<comment type="function">
    <text evidence="9">Part of the Sec protein translocase complex. Interacts with the SecYEG preprotein conducting channel. SecDF uses the proton motive force (PMF) to complete protein translocation after the ATP-dependent function of SecA.</text>
</comment>
<comment type="caution">
    <text evidence="13">The sequence shown here is derived from an EMBL/GenBank/DDBJ whole genome shotgun (WGS) entry which is preliminary data.</text>
</comment>
<evidence type="ECO:0000256" key="6">
    <source>
        <dbReference type="ARBA" id="ARBA00022989"/>
    </source>
</evidence>
<dbReference type="NCBIfam" id="TIGR01129">
    <property type="entry name" value="secD"/>
    <property type="match status" value="1"/>
</dbReference>